<gene>
    <name evidence="2" type="ORF">METZ01_LOCUS302821</name>
</gene>
<sequence>MAGYVEIGIEEFRDMIETEMGFKCINGGEDGGRAKEYIYERIVQHRNEEDFMSALRGDKFRYSIRIFSSIDKRTNITRDSGQDAIRVTLFDTEKQRPVRVEKRVHRTKNALTTMRKRAREMWTYVANKSNTCPKCKSLLVKRTAKRTKKNFMGCSKFPECKHTQDL</sequence>
<evidence type="ECO:0000313" key="2">
    <source>
        <dbReference type="EMBL" id="SVC49967.1"/>
    </source>
</evidence>
<protein>
    <recommendedName>
        <fullName evidence="1">DNA topoisomerase type IA zn finger domain-containing protein</fullName>
    </recommendedName>
</protein>
<dbReference type="SUPFAM" id="SSF57783">
    <property type="entry name" value="Zinc beta-ribbon"/>
    <property type="match status" value="1"/>
</dbReference>
<dbReference type="GO" id="GO:0003677">
    <property type="term" value="F:DNA binding"/>
    <property type="evidence" value="ECO:0007669"/>
    <property type="project" value="InterPro"/>
</dbReference>
<dbReference type="Pfam" id="PF01396">
    <property type="entry name" value="Zn_ribbon_Top1"/>
    <property type="match status" value="1"/>
</dbReference>
<dbReference type="GO" id="GO:0006265">
    <property type="term" value="P:DNA topological change"/>
    <property type="evidence" value="ECO:0007669"/>
    <property type="project" value="InterPro"/>
</dbReference>
<organism evidence="2">
    <name type="scientific">marine metagenome</name>
    <dbReference type="NCBI Taxonomy" id="408172"/>
    <lineage>
        <taxon>unclassified sequences</taxon>
        <taxon>metagenomes</taxon>
        <taxon>ecological metagenomes</taxon>
    </lineage>
</organism>
<proteinExistence type="predicted"/>
<dbReference type="Gene3D" id="3.30.65.10">
    <property type="entry name" value="Bacterial Topoisomerase I, domain 1"/>
    <property type="match status" value="1"/>
</dbReference>
<dbReference type="GO" id="GO:0003916">
    <property type="term" value="F:DNA topoisomerase activity"/>
    <property type="evidence" value="ECO:0007669"/>
    <property type="project" value="InterPro"/>
</dbReference>
<dbReference type="GO" id="GO:0005694">
    <property type="term" value="C:chromosome"/>
    <property type="evidence" value="ECO:0007669"/>
    <property type="project" value="InterPro"/>
</dbReference>
<evidence type="ECO:0000259" key="1">
    <source>
        <dbReference type="Pfam" id="PF01396"/>
    </source>
</evidence>
<feature type="domain" description="DNA topoisomerase type IA zn finger" evidence="1">
    <location>
        <begin position="130"/>
        <end position="164"/>
    </location>
</feature>
<dbReference type="EMBL" id="UINC01094596">
    <property type="protein sequence ID" value="SVC49967.1"/>
    <property type="molecule type" value="Genomic_DNA"/>
</dbReference>
<dbReference type="AlphaFoldDB" id="A0A382MQA6"/>
<reference evidence="2" key="1">
    <citation type="submission" date="2018-05" db="EMBL/GenBank/DDBJ databases">
        <authorList>
            <person name="Lanie J.A."/>
            <person name="Ng W.-L."/>
            <person name="Kazmierczak K.M."/>
            <person name="Andrzejewski T.M."/>
            <person name="Davidsen T.M."/>
            <person name="Wayne K.J."/>
            <person name="Tettelin H."/>
            <person name="Glass J.I."/>
            <person name="Rusch D."/>
            <person name="Podicherti R."/>
            <person name="Tsui H.-C.T."/>
            <person name="Winkler M.E."/>
        </authorList>
    </citation>
    <scope>NUCLEOTIDE SEQUENCE</scope>
</reference>
<name>A0A382MQA6_9ZZZZ</name>
<accession>A0A382MQA6</accession>
<dbReference type="InterPro" id="IPR013498">
    <property type="entry name" value="Topo_IA_Znf"/>
</dbReference>